<proteinExistence type="predicted"/>
<reference evidence="3 4" key="1">
    <citation type="submission" date="2024-02" db="EMBL/GenBank/DDBJ databases">
        <authorList>
            <person name="Vignale AGUSTIN F."/>
            <person name="Sosa J E."/>
            <person name="Modenutti C."/>
        </authorList>
    </citation>
    <scope>NUCLEOTIDE SEQUENCE [LARGE SCALE GENOMIC DNA]</scope>
</reference>
<sequence>MAGSSGLVWDDKLFSGELKQIRPKNEEDTTKTMQRSRSDGNKAYRSMNVAPAADPPSPKVSSCGMCGMFGKRATGQKRRTGHRKS</sequence>
<gene>
    <name evidence="2" type="ORF">ILEXP_LOCUS18261</name>
    <name evidence="3" type="ORF">ILEXP_LOCUS22374</name>
</gene>
<keyword evidence="4" id="KW-1185">Reference proteome</keyword>
<dbReference type="AlphaFoldDB" id="A0ABC8SA29"/>
<dbReference type="PANTHER" id="PTHR33730:SF4">
    <property type="entry name" value="OS05G0542732 PROTEIN"/>
    <property type="match status" value="1"/>
</dbReference>
<dbReference type="PANTHER" id="PTHR33730">
    <property type="entry name" value="OS05G0542732 PROTEIN-RELATED"/>
    <property type="match status" value="1"/>
</dbReference>
<organism evidence="3 4">
    <name type="scientific">Ilex paraguariensis</name>
    <name type="common">yerba mate</name>
    <dbReference type="NCBI Taxonomy" id="185542"/>
    <lineage>
        <taxon>Eukaryota</taxon>
        <taxon>Viridiplantae</taxon>
        <taxon>Streptophyta</taxon>
        <taxon>Embryophyta</taxon>
        <taxon>Tracheophyta</taxon>
        <taxon>Spermatophyta</taxon>
        <taxon>Magnoliopsida</taxon>
        <taxon>eudicotyledons</taxon>
        <taxon>Gunneridae</taxon>
        <taxon>Pentapetalae</taxon>
        <taxon>asterids</taxon>
        <taxon>campanulids</taxon>
        <taxon>Aquifoliales</taxon>
        <taxon>Aquifoliaceae</taxon>
        <taxon>Ilex</taxon>
    </lineage>
</organism>
<dbReference type="EMBL" id="CAUOFW020002486">
    <property type="protein sequence ID" value="CAK9154071.1"/>
    <property type="molecule type" value="Genomic_DNA"/>
</dbReference>
<evidence type="ECO:0000313" key="2">
    <source>
        <dbReference type="EMBL" id="CAK9150151.1"/>
    </source>
</evidence>
<name>A0ABC8SA29_9AQUA</name>
<evidence type="ECO:0000256" key="1">
    <source>
        <dbReference type="SAM" id="MobiDB-lite"/>
    </source>
</evidence>
<feature type="region of interest" description="Disordered" evidence="1">
    <location>
        <begin position="19"/>
        <end position="85"/>
    </location>
</feature>
<evidence type="ECO:0000313" key="4">
    <source>
        <dbReference type="Proteomes" id="UP001642360"/>
    </source>
</evidence>
<accession>A0ABC8SA29</accession>
<evidence type="ECO:0000313" key="3">
    <source>
        <dbReference type="EMBL" id="CAK9154071.1"/>
    </source>
</evidence>
<dbReference type="InterPro" id="IPR031421">
    <property type="entry name" value="DUF4666"/>
</dbReference>
<protein>
    <recommendedName>
        <fullName evidence="5">MAPK kinase substrate protein</fullName>
    </recommendedName>
</protein>
<feature type="compositionally biased region" description="Basic and acidic residues" evidence="1">
    <location>
        <begin position="19"/>
        <end position="42"/>
    </location>
</feature>
<dbReference type="EMBL" id="CAUOFW020001982">
    <property type="protein sequence ID" value="CAK9150151.1"/>
    <property type="molecule type" value="Genomic_DNA"/>
</dbReference>
<evidence type="ECO:0008006" key="5">
    <source>
        <dbReference type="Google" id="ProtNLM"/>
    </source>
</evidence>
<comment type="caution">
    <text evidence="3">The sequence shown here is derived from an EMBL/GenBank/DDBJ whole genome shotgun (WGS) entry which is preliminary data.</text>
</comment>
<feature type="compositionally biased region" description="Basic residues" evidence="1">
    <location>
        <begin position="74"/>
        <end position="85"/>
    </location>
</feature>
<dbReference type="Pfam" id="PF15697">
    <property type="entry name" value="DUF4666"/>
    <property type="match status" value="1"/>
</dbReference>
<dbReference type="Proteomes" id="UP001642360">
    <property type="component" value="Unassembled WGS sequence"/>
</dbReference>